<dbReference type="SUPFAM" id="SSF143011">
    <property type="entry name" value="RelE-like"/>
    <property type="match status" value="1"/>
</dbReference>
<reference evidence="2 3" key="1">
    <citation type="submission" date="2018-08" db="EMBL/GenBank/DDBJ databases">
        <title>The multiple taxonomic identification of Sphingomonas gilva.</title>
        <authorList>
            <person name="Zhu D."/>
            <person name="Zheng S."/>
        </authorList>
    </citation>
    <scope>NUCLEOTIDE SEQUENCE [LARGE SCALE GENOMIC DNA]</scope>
    <source>
        <strain evidence="2 3">ZDH117</strain>
    </source>
</reference>
<sequence length="84" mass="9782">MADIRFSSTAARALLRSNKRALLRAKIDQLAGDPLSLSANVTRLQGRPEYRLRVQDWRIIFRIEEDVLWIDDIAPRSSIYEVKR</sequence>
<dbReference type="AlphaFoldDB" id="A0A396S7H0"/>
<proteinExistence type="predicted"/>
<dbReference type="OrthoDB" id="428094at2"/>
<dbReference type="EMBL" id="QWLV01000001">
    <property type="protein sequence ID" value="RHW19345.1"/>
    <property type="molecule type" value="Genomic_DNA"/>
</dbReference>
<comment type="caution">
    <text evidence="2">The sequence shown here is derived from an EMBL/GenBank/DDBJ whole genome shotgun (WGS) entry which is preliminary data.</text>
</comment>
<name>A0A396S7H0_9SPHN</name>
<keyword evidence="3" id="KW-1185">Reference proteome</keyword>
<dbReference type="Pfam" id="PF05016">
    <property type="entry name" value="ParE_toxin"/>
    <property type="match status" value="1"/>
</dbReference>
<dbReference type="InterPro" id="IPR035093">
    <property type="entry name" value="RelE/ParE_toxin_dom_sf"/>
</dbReference>
<dbReference type="InterPro" id="IPR007712">
    <property type="entry name" value="RelE/ParE_toxin"/>
</dbReference>
<evidence type="ECO:0000313" key="2">
    <source>
        <dbReference type="EMBL" id="RHW19345.1"/>
    </source>
</evidence>
<dbReference type="RefSeq" id="WP_118862851.1">
    <property type="nucleotide sequence ID" value="NZ_QWLV01000001.1"/>
</dbReference>
<protein>
    <submittedName>
        <fullName evidence="2">Addiction module toxin RelE</fullName>
    </submittedName>
</protein>
<accession>A0A396S7H0</accession>
<dbReference type="Gene3D" id="3.30.2310.20">
    <property type="entry name" value="RelE-like"/>
    <property type="match status" value="1"/>
</dbReference>
<keyword evidence="1" id="KW-1277">Toxin-antitoxin system</keyword>
<dbReference type="Proteomes" id="UP000266693">
    <property type="component" value="Unassembled WGS sequence"/>
</dbReference>
<evidence type="ECO:0000313" key="3">
    <source>
        <dbReference type="Proteomes" id="UP000266693"/>
    </source>
</evidence>
<gene>
    <name evidence="2" type="ORF">D1610_04380</name>
</gene>
<evidence type="ECO:0000256" key="1">
    <source>
        <dbReference type="ARBA" id="ARBA00022649"/>
    </source>
</evidence>
<organism evidence="2 3">
    <name type="scientific">Sphingomonas gilva</name>
    <dbReference type="NCBI Taxonomy" id="2305907"/>
    <lineage>
        <taxon>Bacteria</taxon>
        <taxon>Pseudomonadati</taxon>
        <taxon>Pseudomonadota</taxon>
        <taxon>Alphaproteobacteria</taxon>
        <taxon>Sphingomonadales</taxon>
        <taxon>Sphingomonadaceae</taxon>
        <taxon>Sphingomonas</taxon>
    </lineage>
</organism>